<comment type="caution">
    <text evidence="1">The sequence shown here is derived from an EMBL/GenBank/DDBJ whole genome shotgun (WGS) entry which is preliminary data.</text>
</comment>
<gene>
    <name evidence="1" type="ORF">FIM25_04280</name>
</gene>
<evidence type="ECO:0000313" key="2">
    <source>
        <dbReference type="Proteomes" id="UP000321899"/>
    </source>
</evidence>
<protein>
    <submittedName>
        <fullName evidence="1">Uncharacterized protein</fullName>
    </submittedName>
</protein>
<proteinExistence type="predicted"/>
<dbReference type="AlphaFoldDB" id="A0A5Q4VI42"/>
<dbReference type="EMBL" id="VDMB01000003">
    <property type="protein sequence ID" value="TYT75661.1"/>
    <property type="molecule type" value="Genomic_DNA"/>
</dbReference>
<organism evidence="1 2">
    <name type="scientific">Desulfobotulus mexicanus</name>
    <dbReference type="NCBI Taxonomy" id="2586642"/>
    <lineage>
        <taxon>Bacteria</taxon>
        <taxon>Pseudomonadati</taxon>
        <taxon>Thermodesulfobacteriota</taxon>
        <taxon>Desulfobacteria</taxon>
        <taxon>Desulfobacterales</taxon>
        <taxon>Desulfobacteraceae</taxon>
        <taxon>Desulfobotulus</taxon>
    </lineage>
</organism>
<keyword evidence="2" id="KW-1185">Reference proteome</keyword>
<dbReference type="Proteomes" id="UP000321899">
    <property type="component" value="Unassembled WGS sequence"/>
</dbReference>
<reference evidence="1 2" key="1">
    <citation type="submission" date="2019-06" db="EMBL/GenBank/DDBJ databases">
        <title>Desulfobotulus mexicanus sp. nov., a novel sulfate-reducing bacterium isolated from the sediment of an alkaline crater lake in Mexico.</title>
        <authorList>
            <person name="Hirschler-Rea A."/>
        </authorList>
    </citation>
    <scope>NUCLEOTIDE SEQUENCE [LARGE SCALE GENOMIC DNA]</scope>
    <source>
        <strain evidence="1 2">PAR22N</strain>
    </source>
</reference>
<accession>A0A5Q4VI42</accession>
<name>A0A5Q4VI42_9BACT</name>
<evidence type="ECO:0000313" key="1">
    <source>
        <dbReference type="EMBL" id="TYT75661.1"/>
    </source>
</evidence>
<sequence length="81" mass="8779">MKTGKADGNKKMAYVASKNGRTYAICSADPDCAADLADSLKAWSKEGAEIELLPASKAKRLFCSGLPQPEHENQMSLFGEW</sequence>